<keyword evidence="1" id="KW-0378">Hydrolase</keyword>
<comment type="caution">
    <text evidence="1">The sequence shown here is derived from an EMBL/GenBank/DDBJ whole genome shotgun (WGS) entry which is preliminary data.</text>
</comment>
<dbReference type="GO" id="GO:0008233">
    <property type="term" value="F:peptidase activity"/>
    <property type="evidence" value="ECO:0007669"/>
    <property type="project" value="UniProtKB-KW"/>
</dbReference>
<sequence>MGLRCEVELAESGEAWGGSENSAKCRLRIQGCEFLGDLMLLPFHEFDLTLHDVVVNYRQKWIVLRCQNGIVESNRTDFVTNVISAMSTQKLVRKGCVAFLAYILDTQISESKIDQLLMANKFTNLFLEELSRTAPISIAPYRMASIELKELKSQLQELIDR</sequence>
<name>A0A5B6WIU8_9ROSI</name>
<dbReference type="Proteomes" id="UP000325315">
    <property type="component" value="Unassembled WGS sequence"/>
</dbReference>
<keyword evidence="2" id="KW-1185">Reference proteome</keyword>
<dbReference type="EMBL" id="SMMG02000003">
    <property type="protein sequence ID" value="KAA3481025.1"/>
    <property type="molecule type" value="Genomic_DNA"/>
</dbReference>
<gene>
    <name evidence="1" type="ORF">EPI10_021424</name>
</gene>
<evidence type="ECO:0000313" key="2">
    <source>
        <dbReference type="Proteomes" id="UP000325315"/>
    </source>
</evidence>
<dbReference type="GO" id="GO:0006508">
    <property type="term" value="P:proteolysis"/>
    <property type="evidence" value="ECO:0007669"/>
    <property type="project" value="UniProtKB-KW"/>
</dbReference>
<protein>
    <submittedName>
        <fullName evidence="1">Gag protease polyprotein-like protein</fullName>
    </submittedName>
</protein>
<keyword evidence="1" id="KW-0645">Protease</keyword>
<reference evidence="2" key="1">
    <citation type="journal article" date="2019" name="Plant Biotechnol. J.">
        <title>Genome sequencing of the Australian wild diploid species Gossypium australe highlights disease resistance and delayed gland morphogenesis.</title>
        <authorList>
            <person name="Cai Y."/>
            <person name="Cai X."/>
            <person name="Wang Q."/>
            <person name="Wang P."/>
            <person name="Zhang Y."/>
            <person name="Cai C."/>
            <person name="Xu Y."/>
            <person name="Wang K."/>
            <person name="Zhou Z."/>
            <person name="Wang C."/>
            <person name="Geng S."/>
            <person name="Li B."/>
            <person name="Dong Q."/>
            <person name="Hou Y."/>
            <person name="Wang H."/>
            <person name="Ai P."/>
            <person name="Liu Z."/>
            <person name="Yi F."/>
            <person name="Sun M."/>
            <person name="An G."/>
            <person name="Cheng J."/>
            <person name="Zhang Y."/>
            <person name="Shi Q."/>
            <person name="Xie Y."/>
            <person name="Shi X."/>
            <person name="Chang Y."/>
            <person name="Huang F."/>
            <person name="Chen Y."/>
            <person name="Hong S."/>
            <person name="Mi L."/>
            <person name="Sun Q."/>
            <person name="Zhang L."/>
            <person name="Zhou B."/>
            <person name="Peng R."/>
            <person name="Zhang X."/>
            <person name="Liu F."/>
        </authorList>
    </citation>
    <scope>NUCLEOTIDE SEQUENCE [LARGE SCALE GENOMIC DNA]</scope>
    <source>
        <strain evidence="2">cv. PA1801</strain>
    </source>
</reference>
<dbReference type="AlphaFoldDB" id="A0A5B6WIU8"/>
<organism evidence="1 2">
    <name type="scientific">Gossypium australe</name>
    <dbReference type="NCBI Taxonomy" id="47621"/>
    <lineage>
        <taxon>Eukaryota</taxon>
        <taxon>Viridiplantae</taxon>
        <taxon>Streptophyta</taxon>
        <taxon>Embryophyta</taxon>
        <taxon>Tracheophyta</taxon>
        <taxon>Spermatophyta</taxon>
        <taxon>Magnoliopsida</taxon>
        <taxon>eudicotyledons</taxon>
        <taxon>Gunneridae</taxon>
        <taxon>Pentapetalae</taxon>
        <taxon>rosids</taxon>
        <taxon>malvids</taxon>
        <taxon>Malvales</taxon>
        <taxon>Malvaceae</taxon>
        <taxon>Malvoideae</taxon>
        <taxon>Gossypium</taxon>
    </lineage>
</organism>
<accession>A0A5B6WIU8</accession>
<proteinExistence type="predicted"/>
<evidence type="ECO:0000313" key="1">
    <source>
        <dbReference type="EMBL" id="KAA3481025.1"/>
    </source>
</evidence>